<name>A0AAD6XRW3_9AGAR</name>
<evidence type="ECO:0000313" key="2">
    <source>
        <dbReference type="Proteomes" id="UP001222325"/>
    </source>
</evidence>
<reference evidence="1" key="1">
    <citation type="submission" date="2023-03" db="EMBL/GenBank/DDBJ databases">
        <title>Massive genome expansion in bonnet fungi (Mycena s.s.) driven by repeated elements and novel gene families across ecological guilds.</title>
        <authorList>
            <consortium name="Lawrence Berkeley National Laboratory"/>
            <person name="Harder C.B."/>
            <person name="Miyauchi S."/>
            <person name="Viragh M."/>
            <person name="Kuo A."/>
            <person name="Thoen E."/>
            <person name="Andreopoulos B."/>
            <person name="Lu D."/>
            <person name="Skrede I."/>
            <person name="Drula E."/>
            <person name="Henrissat B."/>
            <person name="Morin E."/>
            <person name="Kohler A."/>
            <person name="Barry K."/>
            <person name="LaButti K."/>
            <person name="Morin E."/>
            <person name="Salamov A."/>
            <person name="Lipzen A."/>
            <person name="Mereny Z."/>
            <person name="Hegedus B."/>
            <person name="Baldrian P."/>
            <person name="Stursova M."/>
            <person name="Weitz H."/>
            <person name="Taylor A."/>
            <person name="Grigoriev I.V."/>
            <person name="Nagy L.G."/>
            <person name="Martin F."/>
            <person name="Kauserud H."/>
        </authorList>
    </citation>
    <scope>NUCLEOTIDE SEQUENCE</scope>
    <source>
        <strain evidence="1">CBHHK173m</strain>
    </source>
</reference>
<proteinExistence type="predicted"/>
<evidence type="ECO:0000313" key="1">
    <source>
        <dbReference type="EMBL" id="KAJ7088402.1"/>
    </source>
</evidence>
<gene>
    <name evidence="1" type="ORF">B0H15DRAFT_908501</name>
</gene>
<comment type="caution">
    <text evidence="1">The sequence shown here is derived from an EMBL/GenBank/DDBJ whole genome shotgun (WGS) entry which is preliminary data.</text>
</comment>
<keyword evidence="2" id="KW-1185">Reference proteome</keyword>
<dbReference type="Gene3D" id="3.80.10.10">
    <property type="entry name" value="Ribonuclease Inhibitor"/>
    <property type="match status" value="1"/>
</dbReference>
<accession>A0AAD6XRW3</accession>
<evidence type="ECO:0008006" key="3">
    <source>
        <dbReference type="Google" id="ProtNLM"/>
    </source>
</evidence>
<organism evidence="1 2">
    <name type="scientific">Mycena belliarum</name>
    <dbReference type="NCBI Taxonomy" id="1033014"/>
    <lineage>
        <taxon>Eukaryota</taxon>
        <taxon>Fungi</taxon>
        <taxon>Dikarya</taxon>
        <taxon>Basidiomycota</taxon>
        <taxon>Agaricomycotina</taxon>
        <taxon>Agaricomycetes</taxon>
        <taxon>Agaricomycetidae</taxon>
        <taxon>Agaricales</taxon>
        <taxon>Marasmiineae</taxon>
        <taxon>Mycenaceae</taxon>
        <taxon>Mycena</taxon>
    </lineage>
</organism>
<dbReference type="InterPro" id="IPR032675">
    <property type="entry name" value="LRR_dom_sf"/>
</dbReference>
<dbReference type="AlphaFoldDB" id="A0AAD6XRW3"/>
<dbReference type="Proteomes" id="UP001222325">
    <property type="component" value="Unassembled WGS sequence"/>
</dbReference>
<dbReference type="EMBL" id="JARJCN010000026">
    <property type="protein sequence ID" value="KAJ7088402.1"/>
    <property type="molecule type" value="Genomic_DNA"/>
</dbReference>
<sequence length="406" mass="45442">MLPEAIQDLQARIDAVSADIERNREIQRNLEHIKATLHREINALRDPVARLPFELSSDIFIRCLPSSPTARPQEAPMLLLNICSAWTHIALATPALWTSIRIDHICTKESVERWVTHARGHPLSVVIPGTLDEGLVSVVQQYTEELRSLELQIWGDAYPVFITSLGPLPSLEALTICARDGRCFSVGHSWVLAALRLAPNLTACTFLNIETYFDTNTPVDTLVLRRLRSLEFNDECQALSILEHLSLPALEALSLPMLGAVSPNSYLMTFLHRSSPPLQKMNIGYDKYTGYTEMEDLLRLLPGLTQLELKWPYDDYVPSLFTALTESRSTFLPLLQHLKFTNITLSTAAGEVIHRALSARRTGLKSFELITTQALEEDLDAAFRQLTAQGIQIHISVSESDLLAGR</sequence>
<protein>
    <recommendedName>
        <fullName evidence="3">F-box domain-containing protein</fullName>
    </recommendedName>
</protein>
<dbReference type="SUPFAM" id="SSF52047">
    <property type="entry name" value="RNI-like"/>
    <property type="match status" value="1"/>
</dbReference>